<dbReference type="GO" id="GO:0008270">
    <property type="term" value="F:zinc ion binding"/>
    <property type="evidence" value="ECO:0007669"/>
    <property type="project" value="UniProtKB-KW"/>
</dbReference>
<feature type="domain" description="RING-type" evidence="6">
    <location>
        <begin position="263"/>
        <end position="308"/>
    </location>
</feature>
<dbReference type="GO" id="GO:0016567">
    <property type="term" value="P:protein ubiquitination"/>
    <property type="evidence" value="ECO:0007669"/>
    <property type="project" value="TreeGrafter"/>
</dbReference>
<evidence type="ECO:0000313" key="7">
    <source>
        <dbReference type="EnsemblPlants" id="LPERR04G13430.1"/>
    </source>
</evidence>
<dbReference type="PROSITE" id="PS50089">
    <property type="entry name" value="ZF_RING_2"/>
    <property type="match status" value="2"/>
</dbReference>
<reference evidence="7 8" key="1">
    <citation type="submission" date="2012-08" db="EMBL/GenBank/DDBJ databases">
        <title>Oryza genome evolution.</title>
        <authorList>
            <person name="Wing R.A."/>
        </authorList>
    </citation>
    <scope>NUCLEOTIDE SEQUENCE</scope>
</reference>
<evidence type="ECO:0000256" key="5">
    <source>
        <dbReference type="SAM" id="MobiDB-lite"/>
    </source>
</evidence>
<evidence type="ECO:0000256" key="1">
    <source>
        <dbReference type="ARBA" id="ARBA00022723"/>
    </source>
</evidence>
<protein>
    <recommendedName>
        <fullName evidence="6">RING-type domain-containing protein</fullName>
    </recommendedName>
</protein>
<feature type="region of interest" description="Disordered" evidence="5">
    <location>
        <begin position="323"/>
        <end position="386"/>
    </location>
</feature>
<dbReference type="eggNOG" id="KOG0800">
    <property type="taxonomic scope" value="Eukaryota"/>
</dbReference>
<dbReference type="PANTHER" id="PTHR45969">
    <property type="entry name" value="RING ZINC FINGER PROTEIN-RELATED"/>
    <property type="match status" value="1"/>
</dbReference>
<feature type="compositionally biased region" description="Acidic residues" evidence="5">
    <location>
        <begin position="332"/>
        <end position="348"/>
    </location>
</feature>
<dbReference type="AlphaFoldDB" id="A0A0D9W6G3"/>
<evidence type="ECO:0000256" key="2">
    <source>
        <dbReference type="ARBA" id="ARBA00022771"/>
    </source>
</evidence>
<dbReference type="Pfam" id="PF13639">
    <property type="entry name" value="zf-RING_2"/>
    <property type="match status" value="2"/>
</dbReference>
<dbReference type="HOGENOM" id="CLU_623135_0_0_1"/>
<dbReference type="SMART" id="SM00184">
    <property type="entry name" value="RING"/>
    <property type="match status" value="3"/>
</dbReference>
<keyword evidence="8" id="KW-1185">Reference proteome</keyword>
<dbReference type="STRING" id="77586.A0A0D9W6G3"/>
<evidence type="ECO:0000259" key="6">
    <source>
        <dbReference type="PROSITE" id="PS50089"/>
    </source>
</evidence>
<evidence type="ECO:0000256" key="4">
    <source>
        <dbReference type="PROSITE-ProRule" id="PRU00175"/>
    </source>
</evidence>
<accession>A0A0D9W6G3</accession>
<feature type="region of interest" description="Disordered" evidence="5">
    <location>
        <begin position="211"/>
        <end position="242"/>
    </location>
</feature>
<proteinExistence type="predicted"/>
<dbReference type="InterPro" id="IPR013083">
    <property type="entry name" value="Znf_RING/FYVE/PHD"/>
</dbReference>
<feature type="domain" description="RING-type" evidence="6">
    <location>
        <begin position="160"/>
        <end position="202"/>
    </location>
</feature>
<dbReference type="SUPFAM" id="SSF57850">
    <property type="entry name" value="RING/U-box"/>
    <property type="match status" value="3"/>
</dbReference>
<feature type="compositionally biased region" description="Low complexity" evidence="5">
    <location>
        <begin position="377"/>
        <end position="386"/>
    </location>
</feature>
<dbReference type="CDD" id="cd16448">
    <property type="entry name" value="RING-H2"/>
    <property type="match status" value="2"/>
</dbReference>
<keyword evidence="1" id="KW-0479">Metal-binding</keyword>
<dbReference type="Proteomes" id="UP000032180">
    <property type="component" value="Chromosome 4"/>
</dbReference>
<sequence length="386" mass="43986">MDIIVGAVVSLAVFHLLRSGWWLLRKLAALGRTGWRRLRASSAAGRRKLRAWRKAAARWRAPIWALGGVTTLRHPLHPQCRVCGQAMARGDRVRSLSRKCTVHKACVDSYLRAHDMACPVCSRTAFPVRPWKPPRSKLVNEVHLDRRGVWTLQDDMAYDCMICLERMVAQGIVRTLACLHIFHFACIKKWFVDENNGCPICRKPDVPAPQQETRLSAMSRRRPCSRRRPRSRWSSSGGRHRRGRRVAALGGVTTLRRDLGVDCPMCRHGMVAGDAVRELSCGHVFHKDCECGVDKWLRDNNLSCPNCRRTARSVRALPRWFNARRPPPPLTPEDEEEEMMGMDLEGQEDWMPPHTWRSRAHHRPEPEEQHPPPPPTSTSSSSSISP</sequence>
<dbReference type="Gene3D" id="3.30.40.10">
    <property type="entry name" value="Zinc/RING finger domain, C3HC4 (zinc finger)"/>
    <property type="match status" value="3"/>
</dbReference>
<organism evidence="7 8">
    <name type="scientific">Leersia perrieri</name>
    <dbReference type="NCBI Taxonomy" id="77586"/>
    <lineage>
        <taxon>Eukaryota</taxon>
        <taxon>Viridiplantae</taxon>
        <taxon>Streptophyta</taxon>
        <taxon>Embryophyta</taxon>
        <taxon>Tracheophyta</taxon>
        <taxon>Spermatophyta</taxon>
        <taxon>Magnoliopsida</taxon>
        <taxon>Liliopsida</taxon>
        <taxon>Poales</taxon>
        <taxon>Poaceae</taxon>
        <taxon>BOP clade</taxon>
        <taxon>Oryzoideae</taxon>
        <taxon>Oryzeae</taxon>
        <taxon>Oryzinae</taxon>
        <taxon>Leersia</taxon>
    </lineage>
</organism>
<dbReference type="PANTHER" id="PTHR45969:SF90">
    <property type="entry name" value="OJ991113_30.9 PROTEIN"/>
    <property type="match status" value="1"/>
</dbReference>
<keyword evidence="2 4" id="KW-0863">Zinc-finger</keyword>
<name>A0A0D9W6G3_9ORYZ</name>
<keyword evidence="3" id="KW-0862">Zinc</keyword>
<dbReference type="GO" id="GO:0061630">
    <property type="term" value="F:ubiquitin protein ligase activity"/>
    <property type="evidence" value="ECO:0007669"/>
    <property type="project" value="TreeGrafter"/>
</dbReference>
<dbReference type="Gramene" id="LPERR04G13430.1">
    <property type="protein sequence ID" value="LPERR04G13430.1"/>
    <property type="gene ID" value="LPERR04G13430"/>
</dbReference>
<feature type="compositionally biased region" description="Basic residues" evidence="5">
    <location>
        <begin position="219"/>
        <end position="231"/>
    </location>
</feature>
<dbReference type="EnsemblPlants" id="LPERR04G13430.1">
    <property type="protein sequence ID" value="LPERR04G13430.1"/>
    <property type="gene ID" value="LPERR04G13430"/>
</dbReference>
<dbReference type="InterPro" id="IPR001841">
    <property type="entry name" value="Znf_RING"/>
</dbReference>
<evidence type="ECO:0000313" key="8">
    <source>
        <dbReference type="Proteomes" id="UP000032180"/>
    </source>
</evidence>
<reference evidence="7" key="3">
    <citation type="submission" date="2015-04" db="UniProtKB">
        <authorList>
            <consortium name="EnsemblPlants"/>
        </authorList>
    </citation>
    <scope>IDENTIFICATION</scope>
</reference>
<evidence type="ECO:0000256" key="3">
    <source>
        <dbReference type="ARBA" id="ARBA00022833"/>
    </source>
</evidence>
<reference evidence="8" key="2">
    <citation type="submission" date="2013-12" db="EMBL/GenBank/DDBJ databases">
        <authorList>
            <person name="Yu Y."/>
            <person name="Lee S."/>
            <person name="de Baynast K."/>
            <person name="Wissotski M."/>
            <person name="Liu L."/>
            <person name="Talag J."/>
            <person name="Goicoechea J."/>
            <person name="Angelova A."/>
            <person name="Jetty R."/>
            <person name="Kudrna D."/>
            <person name="Golser W."/>
            <person name="Rivera L."/>
            <person name="Zhang J."/>
            <person name="Wing R."/>
        </authorList>
    </citation>
    <scope>NUCLEOTIDE SEQUENCE</scope>
</reference>